<comment type="caution">
    <text evidence="7">The sequence shown here is derived from an EMBL/GenBank/DDBJ whole genome shotgun (WGS) entry which is preliminary data.</text>
</comment>
<dbReference type="RefSeq" id="WP_253578647.1">
    <property type="nucleotide sequence ID" value="NZ_JAMFTQ010000012.1"/>
</dbReference>
<organism evidence="7 8">
    <name type="scientific">Corynebacterium stercoris</name>
    <dbReference type="NCBI Taxonomy" id="2943490"/>
    <lineage>
        <taxon>Bacteria</taxon>
        <taxon>Bacillati</taxon>
        <taxon>Actinomycetota</taxon>
        <taxon>Actinomycetes</taxon>
        <taxon>Mycobacteriales</taxon>
        <taxon>Corynebacteriaceae</taxon>
        <taxon>Corynebacterium</taxon>
    </lineage>
</organism>
<dbReference type="InterPro" id="IPR000064">
    <property type="entry name" value="NLP_P60_dom"/>
</dbReference>
<evidence type="ECO:0000256" key="4">
    <source>
        <dbReference type="ARBA" id="ARBA00022807"/>
    </source>
</evidence>
<evidence type="ECO:0000256" key="3">
    <source>
        <dbReference type="ARBA" id="ARBA00022801"/>
    </source>
</evidence>
<evidence type="ECO:0000256" key="2">
    <source>
        <dbReference type="ARBA" id="ARBA00022670"/>
    </source>
</evidence>
<evidence type="ECO:0000256" key="5">
    <source>
        <dbReference type="SAM" id="MobiDB-lite"/>
    </source>
</evidence>
<dbReference type="EMBL" id="JAMFTQ010000012">
    <property type="protein sequence ID" value="MCP1388280.1"/>
    <property type="molecule type" value="Genomic_DNA"/>
</dbReference>
<dbReference type="Gene3D" id="3.90.1720.10">
    <property type="entry name" value="endopeptidase domain like (from Nostoc punctiforme)"/>
    <property type="match status" value="1"/>
</dbReference>
<evidence type="ECO:0000259" key="6">
    <source>
        <dbReference type="PROSITE" id="PS51935"/>
    </source>
</evidence>
<protein>
    <submittedName>
        <fullName evidence="7">C40 family peptidase</fullName>
    </submittedName>
</protein>
<feature type="domain" description="NlpC/P60" evidence="6">
    <location>
        <begin position="252"/>
        <end position="365"/>
    </location>
</feature>
<gene>
    <name evidence="7" type="ORF">M5J20_08795</name>
</gene>
<reference evidence="7" key="1">
    <citation type="submission" date="2022-05" db="EMBL/GenBank/DDBJ databases">
        <title>Corynebacterium sp. TA-R-1 sp. nov., isolated from human feces.</title>
        <authorList>
            <person name="Shamsuzzaman M."/>
            <person name="Dahal R.H."/>
        </authorList>
    </citation>
    <scope>NUCLEOTIDE SEQUENCE</scope>
    <source>
        <strain evidence="7">TA-R-1</strain>
    </source>
</reference>
<feature type="compositionally biased region" description="Low complexity" evidence="5">
    <location>
        <begin position="220"/>
        <end position="235"/>
    </location>
</feature>
<sequence length="365" mass="36411">MTAPLASVAGDVAKVYSDAIFSPRVDGVLDPVTAAMKILAARPEIIPTLPAYRVPDFAAFAPLAQLVGRDAQSRLDAVAALEFHRGAISDAISAGALITLATAVELTTIAAGLGPSVAAAVVAATPAGPAAQMAAAAGLIAIAFGQAQQALEEMRTGLEEAAQRLAAATAQAMAVPLPGATVGTQEAEAALGGYASQTVLGAPPAPAASAPPQVRPVAPPVRATQPAAAAPVREAPAPPPPMAVPAAAPNPSAAAAAAVAAAKSQLGTPYVWGGSQPGGFDCSGLTSWAYRQAGVTIPRIASDQAVGRQVSFAELQPGDLVIWSGHAAMYVGDGMMIEAGDPVQLNPVRTSNMGMAFKGFWRPTA</sequence>
<dbReference type="SUPFAM" id="SSF54001">
    <property type="entry name" value="Cysteine proteinases"/>
    <property type="match status" value="1"/>
</dbReference>
<dbReference type="PANTHER" id="PTHR47359">
    <property type="entry name" value="PEPTIDOGLYCAN DL-ENDOPEPTIDASE CWLO"/>
    <property type="match status" value="1"/>
</dbReference>
<accession>A0ABT1G3N8</accession>
<name>A0ABT1G3N8_9CORY</name>
<dbReference type="InterPro" id="IPR051794">
    <property type="entry name" value="PG_Endopeptidase_C40"/>
</dbReference>
<evidence type="ECO:0000313" key="7">
    <source>
        <dbReference type="EMBL" id="MCP1388280.1"/>
    </source>
</evidence>
<dbReference type="InterPro" id="IPR038765">
    <property type="entry name" value="Papain-like_cys_pep_sf"/>
</dbReference>
<evidence type="ECO:0000313" key="8">
    <source>
        <dbReference type="Proteomes" id="UP001204000"/>
    </source>
</evidence>
<feature type="region of interest" description="Disordered" evidence="5">
    <location>
        <begin position="203"/>
        <end position="237"/>
    </location>
</feature>
<evidence type="ECO:0000256" key="1">
    <source>
        <dbReference type="ARBA" id="ARBA00007074"/>
    </source>
</evidence>
<keyword evidence="3" id="KW-0378">Hydrolase</keyword>
<dbReference type="PANTHER" id="PTHR47359:SF3">
    <property type="entry name" value="NLP_P60 DOMAIN-CONTAINING PROTEIN-RELATED"/>
    <property type="match status" value="1"/>
</dbReference>
<keyword evidence="8" id="KW-1185">Reference proteome</keyword>
<comment type="similarity">
    <text evidence="1">Belongs to the peptidase C40 family.</text>
</comment>
<keyword evidence="4" id="KW-0788">Thiol protease</keyword>
<proteinExistence type="inferred from homology"/>
<keyword evidence="2" id="KW-0645">Protease</keyword>
<dbReference type="Pfam" id="PF00877">
    <property type="entry name" value="NLPC_P60"/>
    <property type="match status" value="1"/>
</dbReference>
<dbReference type="PROSITE" id="PS51935">
    <property type="entry name" value="NLPC_P60"/>
    <property type="match status" value="1"/>
</dbReference>
<dbReference type="Proteomes" id="UP001204000">
    <property type="component" value="Unassembled WGS sequence"/>
</dbReference>